<organism evidence="2 3">
    <name type="scientific">Aspergillus homomorphus (strain CBS 101889)</name>
    <dbReference type="NCBI Taxonomy" id="1450537"/>
    <lineage>
        <taxon>Eukaryota</taxon>
        <taxon>Fungi</taxon>
        <taxon>Dikarya</taxon>
        <taxon>Ascomycota</taxon>
        <taxon>Pezizomycotina</taxon>
        <taxon>Eurotiomycetes</taxon>
        <taxon>Eurotiomycetidae</taxon>
        <taxon>Eurotiales</taxon>
        <taxon>Aspergillaceae</taxon>
        <taxon>Aspergillus</taxon>
        <taxon>Aspergillus subgen. Circumdati</taxon>
    </lineage>
</organism>
<name>A0A395IB82_ASPHC</name>
<dbReference type="Pfam" id="PF21269">
    <property type="entry name" value="TreT_GT1"/>
    <property type="match status" value="1"/>
</dbReference>
<feature type="domain" description="Trehalose synthase N-terminal" evidence="1">
    <location>
        <begin position="173"/>
        <end position="322"/>
    </location>
</feature>
<dbReference type="OrthoDB" id="937291at2759"/>
<dbReference type="STRING" id="1450537.A0A395IB82"/>
<dbReference type="Gene3D" id="3.40.50.2000">
    <property type="entry name" value="Glycogen Phosphorylase B"/>
    <property type="match status" value="2"/>
</dbReference>
<dbReference type="RefSeq" id="XP_025556636.1">
    <property type="nucleotide sequence ID" value="XM_025699609.1"/>
</dbReference>
<dbReference type="GeneID" id="37203898"/>
<accession>A0A395IB82</accession>
<protein>
    <recommendedName>
        <fullName evidence="1">Trehalose synthase N-terminal domain-containing protein</fullName>
    </recommendedName>
</protein>
<proteinExistence type="predicted"/>
<sequence length="599" mass="68237">MSRTTESSSEKLLAHLRRYGEKHREKFVAVGLPEGLVRMCPCLCSRLWRELDTLPLVPEYKSHTRQPDEAGDLSIFASWKRKTPDEQADSMARKCLRAFGVGHLIHNQIYANGMVDVDKSFRIRFAEEDDYQRTVSAELWERAKGFAEDLVERKVKIAFFSMTCQGKPDVHTRHALLRLSHILGVDMKWYVPKPRPNTLQVIRKMEDIMEGLAGTDVHLDMEDQLQILEFAYENASRYWLQENGPLRARQQGGADVVIIDSAPLLTLALLAKQHDHDRPVIFENRLHAPPDILEHITRPQARAWQFVQTRLQHVDTLITPLPRAFTPSIMPEERVGRISTSTDQLDGLNKHLTDADLTFYGQEFNSLCRTFRTPVIKYPNEQYILSLSQLRPGDGSLVLLDAYDEFCTICTQQSPDLPLPKLLICHHGPSRSPESDPLYDRLHTHIDTTLKKQFAAQVCVVQIGPQDQMWNTLLSNARAVVQLSVCQGIPEVLLWALQKQRPVITTTEGGRLMALEEEEIRKNLFVVDGLDLDTIVQHLYRLFTDKGVHAQANLSRGLPDCLTTVGNAACWFYLASQVSRGLDYRPNGEDIARLARLVE</sequence>
<dbReference type="InterPro" id="IPR052078">
    <property type="entry name" value="Trehalose_Metab_GTase"/>
</dbReference>
<dbReference type="InterPro" id="IPR049438">
    <property type="entry name" value="TreT_GT1"/>
</dbReference>
<reference evidence="2 3" key="1">
    <citation type="submission" date="2018-02" db="EMBL/GenBank/DDBJ databases">
        <title>The genomes of Aspergillus section Nigri reveals drivers in fungal speciation.</title>
        <authorList>
            <consortium name="DOE Joint Genome Institute"/>
            <person name="Vesth T.C."/>
            <person name="Nybo J."/>
            <person name="Theobald S."/>
            <person name="Brandl J."/>
            <person name="Frisvad J.C."/>
            <person name="Nielsen K.F."/>
            <person name="Lyhne E.K."/>
            <person name="Kogle M.E."/>
            <person name="Kuo A."/>
            <person name="Riley R."/>
            <person name="Clum A."/>
            <person name="Nolan M."/>
            <person name="Lipzen A."/>
            <person name="Salamov A."/>
            <person name="Henrissat B."/>
            <person name="Wiebenga A."/>
            <person name="De vries R.P."/>
            <person name="Grigoriev I.V."/>
            <person name="Mortensen U.H."/>
            <person name="Andersen M.R."/>
            <person name="Baker S.E."/>
        </authorList>
    </citation>
    <scope>NUCLEOTIDE SEQUENCE [LARGE SCALE GENOMIC DNA]</scope>
    <source>
        <strain evidence="2 3">CBS 101889</strain>
    </source>
</reference>
<dbReference type="SUPFAM" id="SSF53756">
    <property type="entry name" value="UDP-Glycosyltransferase/glycogen phosphorylase"/>
    <property type="match status" value="1"/>
</dbReference>
<gene>
    <name evidence="2" type="ORF">BO97DRAFT_467041</name>
</gene>
<evidence type="ECO:0000313" key="2">
    <source>
        <dbReference type="EMBL" id="RAL17482.1"/>
    </source>
</evidence>
<dbReference type="EMBL" id="KZ824267">
    <property type="protein sequence ID" value="RAL17482.1"/>
    <property type="molecule type" value="Genomic_DNA"/>
</dbReference>
<evidence type="ECO:0000313" key="3">
    <source>
        <dbReference type="Proteomes" id="UP000248961"/>
    </source>
</evidence>
<dbReference type="Proteomes" id="UP000248961">
    <property type="component" value="Unassembled WGS sequence"/>
</dbReference>
<dbReference type="PANTHER" id="PTHR47779:SF2">
    <property type="entry name" value="SHOCK TREHALOSE SYNTHASE, PUTATIVE (AFU_ORTHOLOGUE AFUA_5G14780)-RELATED"/>
    <property type="match status" value="1"/>
</dbReference>
<evidence type="ECO:0000259" key="1">
    <source>
        <dbReference type="Pfam" id="PF21269"/>
    </source>
</evidence>
<dbReference type="AlphaFoldDB" id="A0A395IB82"/>
<dbReference type="PANTHER" id="PTHR47779">
    <property type="entry name" value="SYNTHASE (CCG-9), PUTATIVE (AFU_ORTHOLOGUE AFUA_3G12100)-RELATED"/>
    <property type="match status" value="1"/>
</dbReference>
<keyword evidence="3" id="KW-1185">Reference proteome</keyword>
<dbReference type="VEuPathDB" id="FungiDB:BO97DRAFT_467041"/>